<dbReference type="InterPro" id="IPR036526">
    <property type="entry name" value="C-N_Hydrolase_sf"/>
</dbReference>
<dbReference type="Gene3D" id="3.60.110.10">
    <property type="entry name" value="Carbon-nitrogen hydrolase"/>
    <property type="match status" value="1"/>
</dbReference>
<dbReference type="SUPFAM" id="SSF56317">
    <property type="entry name" value="Carbon-nitrogen hydrolase"/>
    <property type="match status" value="1"/>
</dbReference>
<dbReference type="PANTHER" id="PTHR43674:SF2">
    <property type="entry name" value="BETA-UREIDOPROPIONASE"/>
    <property type="match status" value="1"/>
</dbReference>
<sequence>MEPRIGHKEENVAHSVALIERAAADGAALVVLPELTNSGYMFDSREEAYALAEAVPHGPTTIAWADAARRCNTYIVAGIAERDGDRLYNSAVVIGPSGWLGTYRKLHLWGDEHLFFESGDKGLPLFHTPWGRLGVVICYDGWFPEVYRLLAMQGADVVAMPTNWVPMPGQPAGSPAMANTLAMASAHSNALNIVCANRTGTERGQSFIGQSLIVDAHGWPLAGPAPQAGADTVLLAQLDLQATRQARQLNAFNHVLRDRRADLYDPMLGTGWPLSRH</sequence>
<dbReference type="Proteomes" id="UP000016368">
    <property type="component" value="Unassembled WGS sequence"/>
</dbReference>
<gene>
    <name evidence="3" type="ORF">HGR_11142</name>
</gene>
<dbReference type="PANTHER" id="PTHR43674">
    <property type="entry name" value="NITRILASE C965.09-RELATED"/>
    <property type="match status" value="1"/>
</dbReference>
<feature type="domain" description="CN hydrolase" evidence="2">
    <location>
        <begin position="1"/>
        <end position="240"/>
    </location>
</feature>
<keyword evidence="4" id="KW-1185">Reference proteome</keyword>
<dbReference type="Pfam" id="PF00795">
    <property type="entry name" value="CN_hydrolase"/>
    <property type="match status" value="1"/>
</dbReference>
<dbReference type="eggNOG" id="COG0388">
    <property type="taxonomic scope" value="Bacteria"/>
</dbReference>
<accession>F3KUU4</accession>
<evidence type="ECO:0000259" key="2">
    <source>
        <dbReference type="PROSITE" id="PS50263"/>
    </source>
</evidence>
<evidence type="ECO:0000256" key="1">
    <source>
        <dbReference type="ARBA" id="ARBA00022801"/>
    </source>
</evidence>
<comment type="caution">
    <text evidence="3">The sequence shown here is derived from an EMBL/GenBank/DDBJ whole genome shotgun (WGS) entry which is preliminary data.</text>
</comment>
<dbReference type="CDD" id="cd07580">
    <property type="entry name" value="nitrilase_2"/>
    <property type="match status" value="1"/>
</dbReference>
<dbReference type="STRING" id="887062.HGR_11142"/>
<dbReference type="AlphaFoldDB" id="F3KUU4"/>
<evidence type="ECO:0000313" key="3">
    <source>
        <dbReference type="EMBL" id="EGI76437.1"/>
    </source>
</evidence>
<reference evidence="3 4" key="1">
    <citation type="journal article" date="2011" name="EMBO J.">
        <title>Structural diversity of bacterial flagellar motors.</title>
        <authorList>
            <person name="Chen S."/>
            <person name="Beeby M."/>
            <person name="Murphy G.E."/>
            <person name="Leadbetter J.R."/>
            <person name="Hendrixson D.R."/>
            <person name="Briegel A."/>
            <person name="Li Z."/>
            <person name="Shi J."/>
            <person name="Tocheva E.I."/>
            <person name="Muller A."/>
            <person name="Dobro M.J."/>
            <person name="Jensen G.J."/>
        </authorList>
    </citation>
    <scope>NUCLEOTIDE SEQUENCE [LARGE SCALE GENOMIC DNA]</scope>
    <source>
        <strain evidence="3 4">ATCC 19624</strain>
    </source>
</reference>
<dbReference type="EMBL" id="AEGR01000065">
    <property type="protein sequence ID" value="EGI76437.1"/>
    <property type="molecule type" value="Genomic_DNA"/>
</dbReference>
<keyword evidence="1 3" id="KW-0378">Hydrolase</keyword>
<evidence type="ECO:0000313" key="4">
    <source>
        <dbReference type="Proteomes" id="UP000016368"/>
    </source>
</evidence>
<protein>
    <submittedName>
        <fullName evidence="3">Carbon-nitrogen hydrolase family protein 2</fullName>
    </submittedName>
</protein>
<dbReference type="PROSITE" id="PS50263">
    <property type="entry name" value="CN_HYDROLASE"/>
    <property type="match status" value="1"/>
</dbReference>
<organism evidence="3 4">
    <name type="scientific">Hylemonella gracilis ATCC 19624</name>
    <dbReference type="NCBI Taxonomy" id="887062"/>
    <lineage>
        <taxon>Bacteria</taxon>
        <taxon>Pseudomonadati</taxon>
        <taxon>Pseudomonadota</taxon>
        <taxon>Betaproteobacteria</taxon>
        <taxon>Burkholderiales</taxon>
        <taxon>Comamonadaceae</taxon>
        <taxon>Hylemonella</taxon>
    </lineage>
</organism>
<proteinExistence type="predicted"/>
<dbReference type="InterPro" id="IPR050345">
    <property type="entry name" value="Aliph_Amidase/BUP"/>
</dbReference>
<name>F3KUU4_9BURK</name>
<dbReference type="GO" id="GO:0016811">
    <property type="term" value="F:hydrolase activity, acting on carbon-nitrogen (but not peptide) bonds, in linear amides"/>
    <property type="evidence" value="ECO:0007669"/>
    <property type="project" value="TreeGrafter"/>
</dbReference>
<dbReference type="InterPro" id="IPR003010">
    <property type="entry name" value="C-N_Hydrolase"/>
</dbReference>